<name>A0A5B9QLU6_9BACT</name>
<gene>
    <name evidence="1" type="ORF">UC8_20020</name>
</gene>
<dbReference type="RefSeq" id="WP_238388877.1">
    <property type="nucleotide sequence ID" value="NZ_CP042914.1"/>
</dbReference>
<dbReference type="KEGG" id="rul:UC8_20020"/>
<proteinExistence type="predicted"/>
<sequence>MGRFGTFIAGMVCGAGLLWGALHYHVVRTTEGFYFVPKISQNLSDPFVDVREFGLSDWQQHRALAAAIMKNNQADLMGDSSMNSFRSQLRSAVDLLLGEAPPQAEEI</sequence>
<organism evidence="1 2">
    <name type="scientific">Roseimaritima ulvae</name>
    <dbReference type="NCBI Taxonomy" id="980254"/>
    <lineage>
        <taxon>Bacteria</taxon>
        <taxon>Pseudomonadati</taxon>
        <taxon>Planctomycetota</taxon>
        <taxon>Planctomycetia</taxon>
        <taxon>Pirellulales</taxon>
        <taxon>Pirellulaceae</taxon>
        <taxon>Roseimaritima</taxon>
    </lineage>
</organism>
<keyword evidence="2" id="KW-1185">Reference proteome</keyword>
<protein>
    <submittedName>
        <fullName evidence="1">Uncharacterized protein</fullName>
    </submittedName>
</protein>
<dbReference type="EMBL" id="CP042914">
    <property type="protein sequence ID" value="QEG39998.1"/>
    <property type="molecule type" value="Genomic_DNA"/>
</dbReference>
<accession>A0A5B9QLU6</accession>
<evidence type="ECO:0000313" key="1">
    <source>
        <dbReference type="EMBL" id="QEG39998.1"/>
    </source>
</evidence>
<reference evidence="1 2" key="1">
    <citation type="submission" date="2019-08" db="EMBL/GenBank/DDBJ databases">
        <title>Deep-cultivation of Planctomycetes and their phenomic and genomic characterization uncovers novel biology.</title>
        <authorList>
            <person name="Wiegand S."/>
            <person name="Jogler M."/>
            <person name="Boedeker C."/>
            <person name="Pinto D."/>
            <person name="Vollmers J."/>
            <person name="Rivas-Marin E."/>
            <person name="Kohn T."/>
            <person name="Peeters S.H."/>
            <person name="Heuer A."/>
            <person name="Rast P."/>
            <person name="Oberbeckmann S."/>
            <person name="Bunk B."/>
            <person name="Jeske O."/>
            <person name="Meyerdierks A."/>
            <person name="Storesund J.E."/>
            <person name="Kallscheuer N."/>
            <person name="Luecker S."/>
            <person name="Lage O.M."/>
            <person name="Pohl T."/>
            <person name="Merkel B.J."/>
            <person name="Hornburger P."/>
            <person name="Mueller R.-W."/>
            <person name="Bruemmer F."/>
            <person name="Labrenz M."/>
            <person name="Spormann A.M."/>
            <person name="Op den Camp H."/>
            <person name="Overmann J."/>
            <person name="Amann R."/>
            <person name="Jetten M.S.M."/>
            <person name="Mascher T."/>
            <person name="Medema M.H."/>
            <person name="Devos D.P."/>
            <person name="Kaster A.-K."/>
            <person name="Ovreas L."/>
            <person name="Rohde M."/>
            <person name="Galperin M.Y."/>
            <person name="Jogler C."/>
        </authorList>
    </citation>
    <scope>NUCLEOTIDE SEQUENCE [LARGE SCALE GENOMIC DNA]</scope>
    <source>
        <strain evidence="1 2">UC8</strain>
    </source>
</reference>
<evidence type="ECO:0000313" key="2">
    <source>
        <dbReference type="Proteomes" id="UP000325286"/>
    </source>
</evidence>
<dbReference type="AlphaFoldDB" id="A0A5B9QLU6"/>
<dbReference type="Proteomes" id="UP000325286">
    <property type="component" value="Chromosome"/>
</dbReference>